<dbReference type="Proteomes" id="UP000712600">
    <property type="component" value="Unassembled WGS sequence"/>
</dbReference>
<reference evidence="1" key="1">
    <citation type="submission" date="2019-12" db="EMBL/GenBank/DDBJ databases">
        <title>Genome sequencing and annotation of Brassica cretica.</title>
        <authorList>
            <person name="Studholme D.J."/>
            <person name="Sarris P."/>
        </authorList>
    </citation>
    <scope>NUCLEOTIDE SEQUENCE</scope>
    <source>
        <strain evidence="1">PFS-109/04</strain>
        <tissue evidence="1">Leaf</tissue>
    </source>
</reference>
<organism evidence="1 2">
    <name type="scientific">Brassica cretica</name>
    <name type="common">Mustard</name>
    <dbReference type="NCBI Taxonomy" id="69181"/>
    <lineage>
        <taxon>Eukaryota</taxon>
        <taxon>Viridiplantae</taxon>
        <taxon>Streptophyta</taxon>
        <taxon>Embryophyta</taxon>
        <taxon>Tracheophyta</taxon>
        <taxon>Spermatophyta</taxon>
        <taxon>Magnoliopsida</taxon>
        <taxon>eudicotyledons</taxon>
        <taxon>Gunneridae</taxon>
        <taxon>Pentapetalae</taxon>
        <taxon>rosids</taxon>
        <taxon>malvids</taxon>
        <taxon>Brassicales</taxon>
        <taxon>Brassicaceae</taxon>
        <taxon>Brassiceae</taxon>
        <taxon>Brassica</taxon>
    </lineage>
</organism>
<protein>
    <submittedName>
        <fullName evidence="1">Uncharacterized protein</fullName>
    </submittedName>
</protein>
<gene>
    <name evidence="1" type="ORF">F2Q69_00021768</name>
</gene>
<accession>A0A8S9QBN8</accession>
<evidence type="ECO:0000313" key="1">
    <source>
        <dbReference type="EMBL" id="KAF3541145.1"/>
    </source>
</evidence>
<name>A0A8S9QBN8_BRACR</name>
<dbReference type="AlphaFoldDB" id="A0A8S9QBN8"/>
<proteinExistence type="predicted"/>
<evidence type="ECO:0000313" key="2">
    <source>
        <dbReference type="Proteomes" id="UP000712600"/>
    </source>
</evidence>
<dbReference type="EMBL" id="QGKX02001290">
    <property type="protein sequence ID" value="KAF3541145.1"/>
    <property type="molecule type" value="Genomic_DNA"/>
</dbReference>
<comment type="caution">
    <text evidence="1">The sequence shown here is derived from an EMBL/GenBank/DDBJ whole genome shotgun (WGS) entry which is preliminary data.</text>
</comment>
<sequence length="171" mass="18904">MSDLQAMPTAPDLHHQLFTDSPAATSPPPPLQIKYVELYTDKTSFAACSATVTTDPVSFSFSILSLLGLWFCHFGHGPLKDSVCYCAAKMVILFAKNSVSARGVLLCKSVDSPYLLTTTSPCVSITFHRLKHRRFFTIGSIALSPRPRSKYIRSPRREAKGELSAFRNFEA</sequence>